<organism evidence="1 2">
    <name type="scientific">Catharanthus roseus</name>
    <name type="common">Madagascar periwinkle</name>
    <name type="synonym">Vinca rosea</name>
    <dbReference type="NCBI Taxonomy" id="4058"/>
    <lineage>
        <taxon>Eukaryota</taxon>
        <taxon>Viridiplantae</taxon>
        <taxon>Streptophyta</taxon>
        <taxon>Embryophyta</taxon>
        <taxon>Tracheophyta</taxon>
        <taxon>Spermatophyta</taxon>
        <taxon>Magnoliopsida</taxon>
        <taxon>eudicotyledons</taxon>
        <taxon>Gunneridae</taxon>
        <taxon>Pentapetalae</taxon>
        <taxon>asterids</taxon>
        <taxon>lamiids</taxon>
        <taxon>Gentianales</taxon>
        <taxon>Apocynaceae</taxon>
        <taxon>Rauvolfioideae</taxon>
        <taxon>Vinceae</taxon>
        <taxon>Catharanthinae</taxon>
        <taxon>Catharanthus</taxon>
    </lineage>
</organism>
<dbReference type="EMBL" id="CM044702">
    <property type="protein sequence ID" value="KAI5677328.1"/>
    <property type="molecule type" value="Genomic_DNA"/>
</dbReference>
<proteinExistence type="predicted"/>
<sequence length="135" mass="15501">MESRPTSQNQPSQVSEVSNTVSNVDENQFVNAISEQPINVLNEDENVAGIIDNMAGATEDPWLDDWEPNSWMTLIQQLQVQVHSCLLVENHSHKVSNESSKQPILKKRKRCYFCQEFGHNRQTCPTEKAKNYRQN</sequence>
<reference evidence="2" key="1">
    <citation type="journal article" date="2023" name="Nat. Plants">
        <title>Single-cell RNA sequencing provides a high-resolution roadmap for understanding the multicellular compartmentation of specialized metabolism.</title>
        <authorList>
            <person name="Sun S."/>
            <person name="Shen X."/>
            <person name="Li Y."/>
            <person name="Li Y."/>
            <person name="Wang S."/>
            <person name="Li R."/>
            <person name="Zhang H."/>
            <person name="Shen G."/>
            <person name="Guo B."/>
            <person name="Wei J."/>
            <person name="Xu J."/>
            <person name="St-Pierre B."/>
            <person name="Chen S."/>
            <person name="Sun C."/>
        </authorList>
    </citation>
    <scope>NUCLEOTIDE SEQUENCE [LARGE SCALE GENOMIC DNA]</scope>
</reference>
<dbReference type="Proteomes" id="UP001060085">
    <property type="component" value="Linkage Group LG02"/>
</dbReference>
<name>A0ACC0BXL9_CATRO</name>
<protein>
    <submittedName>
        <fullName evidence="1">Uncharacterized protein</fullName>
    </submittedName>
</protein>
<gene>
    <name evidence="1" type="ORF">M9H77_08278</name>
</gene>
<accession>A0ACC0BXL9</accession>
<keyword evidence="2" id="KW-1185">Reference proteome</keyword>
<evidence type="ECO:0000313" key="1">
    <source>
        <dbReference type="EMBL" id="KAI5677328.1"/>
    </source>
</evidence>
<evidence type="ECO:0000313" key="2">
    <source>
        <dbReference type="Proteomes" id="UP001060085"/>
    </source>
</evidence>
<comment type="caution">
    <text evidence="1">The sequence shown here is derived from an EMBL/GenBank/DDBJ whole genome shotgun (WGS) entry which is preliminary data.</text>
</comment>